<evidence type="ECO:0000313" key="9">
    <source>
        <dbReference type="Proteomes" id="UP000186455"/>
    </source>
</evidence>
<evidence type="ECO:0000256" key="3">
    <source>
        <dbReference type="ARBA" id="ARBA00022741"/>
    </source>
</evidence>
<dbReference type="GO" id="GO:0005737">
    <property type="term" value="C:cytoplasm"/>
    <property type="evidence" value="ECO:0007669"/>
    <property type="project" value="InterPro"/>
</dbReference>
<dbReference type="InterPro" id="IPR001278">
    <property type="entry name" value="Arg-tRNA-ligase"/>
</dbReference>
<dbReference type="AlphaFoldDB" id="A0A1Q4VFA5"/>
<dbReference type="InterPro" id="IPR008909">
    <property type="entry name" value="DALR_anticod-bd"/>
</dbReference>
<accession>A0A1Q4VFA5</accession>
<keyword evidence="9" id="KW-1185">Reference proteome</keyword>
<keyword evidence="4" id="KW-0067">ATP-binding</keyword>
<dbReference type="SMART" id="SM00836">
    <property type="entry name" value="DALR_1"/>
    <property type="match status" value="1"/>
</dbReference>
<evidence type="ECO:0000256" key="5">
    <source>
        <dbReference type="ARBA" id="ARBA00049339"/>
    </source>
</evidence>
<evidence type="ECO:0000256" key="4">
    <source>
        <dbReference type="ARBA" id="ARBA00022840"/>
    </source>
</evidence>
<dbReference type="GO" id="GO:0006420">
    <property type="term" value="P:arginyl-tRNA aminoacylation"/>
    <property type="evidence" value="ECO:0007669"/>
    <property type="project" value="InterPro"/>
</dbReference>
<feature type="domain" description="Arginyl tRNA synthetase N-terminal" evidence="7">
    <location>
        <begin position="4"/>
        <end position="92"/>
    </location>
</feature>
<dbReference type="SUPFAM" id="SSF47323">
    <property type="entry name" value="Anticodon-binding domain of a subclass of class I aminoacyl-tRNA synthetases"/>
    <property type="match status" value="1"/>
</dbReference>
<comment type="catalytic activity">
    <reaction evidence="5">
        <text>tRNA(Arg) + L-arginine + ATP = L-arginyl-tRNA(Arg) + AMP + diphosphate</text>
        <dbReference type="Rhea" id="RHEA:20301"/>
        <dbReference type="Rhea" id="RHEA-COMP:9658"/>
        <dbReference type="Rhea" id="RHEA-COMP:9673"/>
        <dbReference type="ChEBI" id="CHEBI:30616"/>
        <dbReference type="ChEBI" id="CHEBI:32682"/>
        <dbReference type="ChEBI" id="CHEBI:33019"/>
        <dbReference type="ChEBI" id="CHEBI:78442"/>
        <dbReference type="ChEBI" id="CHEBI:78513"/>
        <dbReference type="ChEBI" id="CHEBI:456215"/>
        <dbReference type="EC" id="6.1.1.19"/>
    </reaction>
</comment>
<evidence type="ECO:0000259" key="6">
    <source>
        <dbReference type="SMART" id="SM00836"/>
    </source>
</evidence>
<evidence type="ECO:0000259" key="7">
    <source>
        <dbReference type="SMART" id="SM01016"/>
    </source>
</evidence>
<evidence type="ECO:0000256" key="1">
    <source>
        <dbReference type="ARBA" id="ARBA00012837"/>
    </source>
</evidence>
<dbReference type="SMART" id="SM01016">
    <property type="entry name" value="Arg_tRNA_synt_N"/>
    <property type="match status" value="1"/>
</dbReference>
<dbReference type="NCBIfam" id="NF045898">
    <property type="entry name" value="ArgS_rel_codon"/>
    <property type="match status" value="1"/>
</dbReference>
<dbReference type="InterPro" id="IPR009080">
    <property type="entry name" value="tRNAsynth_Ia_anticodon-bd"/>
</dbReference>
<dbReference type="InterPro" id="IPR036695">
    <property type="entry name" value="Arg-tRNA-synth_N_sf"/>
</dbReference>
<dbReference type="GO" id="GO:0004814">
    <property type="term" value="F:arginine-tRNA ligase activity"/>
    <property type="evidence" value="ECO:0007669"/>
    <property type="project" value="UniProtKB-EC"/>
</dbReference>
<name>A0A1Q4VFA5_9ACTN</name>
<dbReference type="PANTHER" id="PTHR11956">
    <property type="entry name" value="ARGINYL-TRNA SYNTHETASE"/>
    <property type="match status" value="1"/>
</dbReference>
<dbReference type="EMBL" id="LFBV01000001">
    <property type="protein sequence ID" value="OKH96500.1"/>
    <property type="molecule type" value="Genomic_DNA"/>
</dbReference>
<dbReference type="RefSeq" id="WP_073784959.1">
    <property type="nucleotide sequence ID" value="NZ_JAPEPH010000001.1"/>
</dbReference>
<dbReference type="InterPro" id="IPR005148">
    <property type="entry name" value="Arg-tRNA-synth_N"/>
</dbReference>
<dbReference type="SUPFAM" id="SSF55190">
    <property type="entry name" value="Arginyl-tRNA synthetase (ArgRS), N-terminal 'additional' domain"/>
    <property type="match status" value="1"/>
</dbReference>
<dbReference type="STRING" id="1048205.AB852_08045"/>
<comment type="caution">
    <text evidence="8">The sequence shown here is derived from an EMBL/GenBank/DDBJ whole genome shotgun (WGS) entry which is preliminary data.</text>
</comment>
<protein>
    <recommendedName>
        <fullName evidence="1">arginine--tRNA ligase</fullName>
        <ecNumber evidence="1">6.1.1.19</ecNumber>
    </recommendedName>
</protein>
<reference evidence="8 9" key="1">
    <citation type="submission" date="2015-06" db="EMBL/GenBank/DDBJ databases">
        <title>Cloning and characterization of the uncialamcin biosynthetic gene cluster.</title>
        <authorList>
            <person name="Yan X."/>
            <person name="Huang T."/>
            <person name="Ge H."/>
            <person name="Shen B."/>
        </authorList>
    </citation>
    <scope>NUCLEOTIDE SEQUENCE [LARGE SCALE GENOMIC DNA]</scope>
    <source>
        <strain evidence="8 9">DCA2648</strain>
    </source>
</reference>
<dbReference type="Pfam" id="PF03485">
    <property type="entry name" value="Arg_tRNA_synt_N"/>
    <property type="match status" value="1"/>
</dbReference>
<organism evidence="8 9">
    <name type="scientific">Streptomyces uncialis</name>
    <dbReference type="NCBI Taxonomy" id="1048205"/>
    <lineage>
        <taxon>Bacteria</taxon>
        <taxon>Bacillati</taxon>
        <taxon>Actinomycetota</taxon>
        <taxon>Actinomycetes</taxon>
        <taxon>Kitasatosporales</taxon>
        <taxon>Streptomycetaceae</taxon>
        <taxon>Streptomyces</taxon>
    </lineage>
</organism>
<keyword evidence="2" id="KW-0436">Ligase</keyword>
<keyword evidence="3" id="KW-0547">Nucleotide-binding</keyword>
<gene>
    <name evidence="8" type="ORF">AB852_08045</name>
</gene>
<evidence type="ECO:0000256" key="2">
    <source>
        <dbReference type="ARBA" id="ARBA00022598"/>
    </source>
</evidence>
<dbReference type="GO" id="GO:0005524">
    <property type="term" value="F:ATP binding"/>
    <property type="evidence" value="ECO:0007669"/>
    <property type="project" value="UniProtKB-KW"/>
</dbReference>
<dbReference type="Gene3D" id="1.10.730.10">
    <property type="entry name" value="Isoleucyl-tRNA Synthetase, Domain 1"/>
    <property type="match status" value="1"/>
</dbReference>
<dbReference type="Proteomes" id="UP000186455">
    <property type="component" value="Unassembled WGS sequence"/>
</dbReference>
<evidence type="ECO:0000313" key="8">
    <source>
        <dbReference type="EMBL" id="OKH96500.1"/>
    </source>
</evidence>
<dbReference type="PANTHER" id="PTHR11956:SF5">
    <property type="entry name" value="ARGININE--TRNA LIGASE, CYTOPLASMIC"/>
    <property type="match status" value="1"/>
</dbReference>
<dbReference type="Gene3D" id="3.30.1360.70">
    <property type="entry name" value="Arginyl tRNA synthetase N-terminal domain"/>
    <property type="match status" value="1"/>
</dbReference>
<dbReference type="EC" id="6.1.1.19" evidence="1"/>
<proteinExistence type="predicted"/>
<sequence length="335" mass="35684">MTPVELSRTVLCAVRSAVDAGELQVDVPVRVVVEPSRPGGRGDYATNVALRLARSAGRPAPQVAEVIRRRLTGTRGLARVDITGPGFLNLTLDRPERGARELIALILREGGAYGHGDAFAGRTTEQAVADEARAEAVGHAVVRLIAAQGGRSAVRRAAPGERAVIRPVPAPDGTADGDPQAVRWSLLHAAPHDTPRPWTAYAPLRAENPLFRVRYAHSRTHALRRNARDLGFAAEPGELPEARDGASGQTLVRLLAAYPRTLTAAATHQAPDRLARHLVDLADAYLRFQGEYRVLPSGDEKPSAAHRARLALAEAVGTVLAGGLTLLGIHAPEHL</sequence>
<dbReference type="Pfam" id="PF05746">
    <property type="entry name" value="DALR_1"/>
    <property type="match status" value="1"/>
</dbReference>
<feature type="domain" description="DALR anticodon binding" evidence="6">
    <location>
        <begin position="213"/>
        <end position="335"/>
    </location>
</feature>